<dbReference type="Proteomes" id="UP001183629">
    <property type="component" value="Unassembled WGS sequence"/>
</dbReference>
<protein>
    <submittedName>
        <fullName evidence="1">Uncharacterized protein</fullName>
    </submittedName>
</protein>
<dbReference type="EMBL" id="JAVDYC010000001">
    <property type="protein sequence ID" value="MDR7321244.1"/>
    <property type="molecule type" value="Genomic_DNA"/>
</dbReference>
<proteinExistence type="predicted"/>
<sequence>MSDLDEPKVTLDVRQLGPVERKLRGALEEQLTSALQAATERVRDHYAGEPVEVVQQQLLAATRAGLHHDIADAWQPDPAELHRVAATITRQDTIAHHTAP</sequence>
<dbReference type="AlphaFoldDB" id="A0AAE3ZJT6"/>
<evidence type="ECO:0000313" key="1">
    <source>
        <dbReference type="EMBL" id="MDR7321244.1"/>
    </source>
</evidence>
<organism evidence="1 2">
    <name type="scientific">Catenuloplanes niger</name>
    <dbReference type="NCBI Taxonomy" id="587534"/>
    <lineage>
        <taxon>Bacteria</taxon>
        <taxon>Bacillati</taxon>
        <taxon>Actinomycetota</taxon>
        <taxon>Actinomycetes</taxon>
        <taxon>Micromonosporales</taxon>
        <taxon>Micromonosporaceae</taxon>
        <taxon>Catenuloplanes</taxon>
    </lineage>
</organism>
<keyword evidence="2" id="KW-1185">Reference proteome</keyword>
<accession>A0AAE3ZJT6</accession>
<comment type="caution">
    <text evidence="1">The sequence shown here is derived from an EMBL/GenBank/DDBJ whole genome shotgun (WGS) entry which is preliminary data.</text>
</comment>
<gene>
    <name evidence="1" type="ORF">J2S44_001494</name>
</gene>
<evidence type="ECO:0000313" key="2">
    <source>
        <dbReference type="Proteomes" id="UP001183629"/>
    </source>
</evidence>
<name>A0AAE3ZJT6_9ACTN</name>
<reference evidence="1 2" key="1">
    <citation type="submission" date="2023-07" db="EMBL/GenBank/DDBJ databases">
        <title>Sequencing the genomes of 1000 actinobacteria strains.</title>
        <authorList>
            <person name="Klenk H.-P."/>
        </authorList>
    </citation>
    <scope>NUCLEOTIDE SEQUENCE [LARGE SCALE GENOMIC DNA]</scope>
    <source>
        <strain evidence="1 2">DSM 44711</strain>
    </source>
</reference>